<dbReference type="OrthoDB" id="9802516at2"/>
<proteinExistence type="inferred from homology"/>
<dbReference type="STRING" id="885272.JonanDRAFT_1325"/>
<sequence length="155" mass="16892">MDFVSPDSGAPFPGNETFSGQVGASGRTAFLAQDSLAVGRWAEDLAADLLAEEGYSVCGRNVRVGPCELDLIGFIDGCLTVVEVRCRQKSRLQSPEETVGPRKWNALVRGIRGYASQTGWNGPMRIDLFAVTVCGRRWSARWYKDVEMGVADCGR</sequence>
<keyword evidence="2" id="KW-0540">Nuclease</keyword>
<keyword evidence="2" id="KW-0255">Endonuclease</keyword>
<dbReference type="Pfam" id="PF02021">
    <property type="entry name" value="UPF0102"/>
    <property type="match status" value="1"/>
</dbReference>
<dbReference type="RefSeq" id="WP_008523265.1">
    <property type="nucleotide sequence ID" value="NZ_CM001376.1"/>
</dbReference>
<dbReference type="GO" id="GO:0003676">
    <property type="term" value="F:nucleic acid binding"/>
    <property type="evidence" value="ECO:0007669"/>
    <property type="project" value="InterPro"/>
</dbReference>
<dbReference type="AlphaFoldDB" id="H0UMI6"/>
<dbReference type="PANTHER" id="PTHR34039:SF1">
    <property type="entry name" value="UPF0102 PROTEIN YRAN"/>
    <property type="match status" value="1"/>
</dbReference>
<dbReference type="Proteomes" id="UP000003806">
    <property type="component" value="Chromosome"/>
</dbReference>
<dbReference type="GO" id="GO:0004519">
    <property type="term" value="F:endonuclease activity"/>
    <property type="evidence" value="ECO:0007669"/>
    <property type="project" value="UniProtKB-KW"/>
</dbReference>
<dbReference type="HOGENOM" id="CLU_115353_2_3_0"/>
<name>H0UMI6_9BACT</name>
<reference evidence="2 3" key="1">
    <citation type="submission" date="2011-11" db="EMBL/GenBank/DDBJ databases">
        <title>The Noncontiguous Finished genome of Jonquetella anthropi DSM 22815.</title>
        <authorList>
            <consortium name="US DOE Joint Genome Institute (JGI-PGF)"/>
            <person name="Lucas S."/>
            <person name="Copeland A."/>
            <person name="Lapidus A."/>
            <person name="Glavina del Rio T."/>
            <person name="Dalin E."/>
            <person name="Tice H."/>
            <person name="Bruce D."/>
            <person name="Goodwin L."/>
            <person name="Pitluck S."/>
            <person name="Peters L."/>
            <person name="Mikhailova N."/>
            <person name="Held B."/>
            <person name="Kyrpides N."/>
            <person name="Mavromatis K."/>
            <person name="Ivanova N."/>
            <person name="Markowitz V."/>
            <person name="Cheng J.-F."/>
            <person name="Hugenholtz P."/>
            <person name="Woyke T."/>
            <person name="Wu D."/>
            <person name="Gronow S."/>
            <person name="Wellnitz S."/>
            <person name="Brambilla E."/>
            <person name="Klenk H.-P."/>
            <person name="Eisen J.A."/>
        </authorList>
    </citation>
    <scope>NUCLEOTIDE SEQUENCE [LARGE SCALE GENOMIC DNA]</scope>
    <source>
        <strain evidence="2 3">DSM 22815</strain>
    </source>
</reference>
<keyword evidence="2" id="KW-0378">Hydrolase</keyword>
<evidence type="ECO:0000313" key="2">
    <source>
        <dbReference type="EMBL" id="EHM13689.1"/>
    </source>
</evidence>
<dbReference type="InterPro" id="IPR011335">
    <property type="entry name" value="Restrct_endonuc-II-like"/>
</dbReference>
<protein>
    <submittedName>
        <fullName evidence="2">Putative endonuclease related to Holliday junction resolvase</fullName>
    </submittedName>
</protein>
<dbReference type="eggNOG" id="COG0792">
    <property type="taxonomic scope" value="Bacteria"/>
</dbReference>
<keyword evidence="3" id="KW-1185">Reference proteome</keyword>
<organism evidence="2 3">
    <name type="scientific">Jonquetella anthropi DSM 22815</name>
    <dbReference type="NCBI Taxonomy" id="885272"/>
    <lineage>
        <taxon>Bacteria</taxon>
        <taxon>Thermotogati</taxon>
        <taxon>Synergistota</taxon>
        <taxon>Synergistia</taxon>
        <taxon>Synergistales</taxon>
        <taxon>Dethiosulfovibrionaceae</taxon>
        <taxon>Jonquetella</taxon>
    </lineage>
</organism>
<evidence type="ECO:0000313" key="3">
    <source>
        <dbReference type="Proteomes" id="UP000003806"/>
    </source>
</evidence>
<dbReference type="SUPFAM" id="SSF52980">
    <property type="entry name" value="Restriction endonuclease-like"/>
    <property type="match status" value="1"/>
</dbReference>
<dbReference type="Gene3D" id="3.40.1350.10">
    <property type="match status" value="1"/>
</dbReference>
<gene>
    <name evidence="2" type="ORF">JonanDRAFT_1325</name>
</gene>
<dbReference type="EMBL" id="CM001376">
    <property type="protein sequence ID" value="EHM13689.1"/>
    <property type="molecule type" value="Genomic_DNA"/>
</dbReference>
<dbReference type="InterPro" id="IPR003509">
    <property type="entry name" value="UPF0102_YraN-like"/>
</dbReference>
<dbReference type="InterPro" id="IPR011856">
    <property type="entry name" value="tRNA_endonuc-like_dom_sf"/>
</dbReference>
<comment type="similarity">
    <text evidence="1">Belongs to the UPF0102 family.</text>
</comment>
<evidence type="ECO:0000256" key="1">
    <source>
        <dbReference type="ARBA" id="ARBA00006738"/>
    </source>
</evidence>
<accession>H0UMI6</accession>
<dbReference type="PANTHER" id="PTHR34039">
    <property type="entry name" value="UPF0102 PROTEIN YRAN"/>
    <property type="match status" value="1"/>
</dbReference>